<evidence type="ECO:0000313" key="8">
    <source>
        <dbReference type="EMBL" id="MDG3004745.1"/>
    </source>
</evidence>
<feature type="transmembrane region" description="Helical" evidence="6">
    <location>
        <begin position="275"/>
        <end position="297"/>
    </location>
</feature>
<evidence type="ECO:0000313" key="9">
    <source>
        <dbReference type="Proteomes" id="UP001216907"/>
    </source>
</evidence>
<keyword evidence="2" id="KW-1003">Cell membrane</keyword>
<evidence type="ECO:0000256" key="6">
    <source>
        <dbReference type="SAM" id="Phobius"/>
    </source>
</evidence>
<dbReference type="EMBL" id="JARRAG010000002">
    <property type="protein sequence ID" value="MDG3004745.1"/>
    <property type="molecule type" value="Genomic_DNA"/>
</dbReference>
<evidence type="ECO:0000259" key="7">
    <source>
        <dbReference type="Pfam" id="PF00482"/>
    </source>
</evidence>
<proteinExistence type="predicted"/>
<protein>
    <submittedName>
        <fullName evidence="8">Type II secretion system F family protein</fullName>
    </submittedName>
</protein>
<feature type="transmembrane region" description="Helical" evidence="6">
    <location>
        <begin position="127"/>
        <end position="145"/>
    </location>
</feature>
<keyword evidence="4 6" id="KW-1133">Transmembrane helix</keyword>
<dbReference type="PANTHER" id="PTHR35007">
    <property type="entry name" value="INTEGRAL MEMBRANE PROTEIN-RELATED"/>
    <property type="match status" value="1"/>
</dbReference>
<feature type="transmembrane region" description="Helical" evidence="6">
    <location>
        <begin position="6"/>
        <end position="26"/>
    </location>
</feature>
<evidence type="ECO:0000256" key="2">
    <source>
        <dbReference type="ARBA" id="ARBA00022475"/>
    </source>
</evidence>
<evidence type="ECO:0000256" key="5">
    <source>
        <dbReference type="ARBA" id="ARBA00023136"/>
    </source>
</evidence>
<comment type="caution">
    <text evidence="8">The sequence shown here is derived from an EMBL/GenBank/DDBJ whole genome shotgun (WGS) entry which is preliminary data.</text>
</comment>
<reference evidence="8 9" key="1">
    <citation type="submission" date="2023-03" db="EMBL/GenBank/DDBJ databases">
        <title>Paludisphaera mucosa sp. nov. a novel planctomycete from northern fen.</title>
        <authorList>
            <person name="Ivanova A."/>
        </authorList>
    </citation>
    <scope>NUCLEOTIDE SEQUENCE [LARGE SCALE GENOMIC DNA]</scope>
    <source>
        <strain evidence="8 9">Pla2</strain>
    </source>
</reference>
<organism evidence="8 9">
    <name type="scientific">Paludisphaera mucosa</name>
    <dbReference type="NCBI Taxonomy" id="3030827"/>
    <lineage>
        <taxon>Bacteria</taxon>
        <taxon>Pseudomonadati</taxon>
        <taxon>Planctomycetota</taxon>
        <taxon>Planctomycetia</taxon>
        <taxon>Isosphaerales</taxon>
        <taxon>Isosphaeraceae</taxon>
        <taxon>Paludisphaera</taxon>
    </lineage>
</organism>
<name>A0ABT6FB16_9BACT</name>
<keyword evidence="3 6" id="KW-0812">Transmembrane</keyword>
<feature type="domain" description="Type II secretion system protein GspF" evidence="7">
    <location>
        <begin position="164"/>
        <end position="292"/>
    </location>
</feature>
<dbReference type="Proteomes" id="UP001216907">
    <property type="component" value="Unassembled WGS sequence"/>
</dbReference>
<dbReference type="InterPro" id="IPR018076">
    <property type="entry name" value="T2SS_GspF_dom"/>
</dbReference>
<dbReference type="PANTHER" id="PTHR35007:SF2">
    <property type="entry name" value="PILUS ASSEMBLE PROTEIN"/>
    <property type="match status" value="1"/>
</dbReference>
<sequence>MDSETVIMLGIFAATVGLALFAGLSLSGRGRKLSARLDELSGKAERSEKPESVGKIARAALPKLGKVIVPNNEVERNRLSTRLVQAGLYNRQAMYVFLGVKLSILMLALVMGGVMTLSGATPPAHSLGAALGLFMAGMIGPGMWLDRRKKKRQIKLRRALPDALDVLMICLEGGLSFQSSLKRVAEEIVSAHALLGYELRIVDREVQLGRSPGEALLHFAQRTDLDEALSLSTVIGQSERFGASLVKSLKSHSETLRERRKQQAEELAQKAATKMLFPTLFCIFPAIFVILLAPAVFQTMAAFGNASGPASAASVAPRR</sequence>
<keyword evidence="9" id="KW-1185">Reference proteome</keyword>
<evidence type="ECO:0000256" key="4">
    <source>
        <dbReference type="ARBA" id="ARBA00022989"/>
    </source>
</evidence>
<evidence type="ECO:0000256" key="3">
    <source>
        <dbReference type="ARBA" id="ARBA00022692"/>
    </source>
</evidence>
<feature type="transmembrane region" description="Helical" evidence="6">
    <location>
        <begin position="95"/>
        <end position="115"/>
    </location>
</feature>
<gene>
    <name evidence="8" type="ORF">PZE19_13230</name>
</gene>
<dbReference type="Pfam" id="PF00482">
    <property type="entry name" value="T2SSF"/>
    <property type="match status" value="1"/>
</dbReference>
<comment type="subcellular location">
    <subcellularLocation>
        <location evidence="1">Cell membrane</location>
        <topology evidence="1">Multi-pass membrane protein</topology>
    </subcellularLocation>
</comment>
<dbReference type="RefSeq" id="WP_277861098.1">
    <property type="nucleotide sequence ID" value="NZ_JARRAG010000002.1"/>
</dbReference>
<keyword evidence="5 6" id="KW-0472">Membrane</keyword>
<accession>A0ABT6FB16</accession>
<evidence type="ECO:0000256" key="1">
    <source>
        <dbReference type="ARBA" id="ARBA00004651"/>
    </source>
</evidence>